<dbReference type="PANTHER" id="PTHR10639:SF7">
    <property type="entry name" value="CLATHRIN LIGHT CHAIN"/>
    <property type="match status" value="1"/>
</dbReference>
<dbReference type="GO" id="GO:0032050">
    <property type="term" value="F:clathrin heavy chain binding"/>
    <property type="evidence" value="ECO:0007669"/>
    <property type="project" value="TreeGrafter"/>
</dbReference>
<keyword evidence="4 6" id="KW-0168">Coated pit</keyword>
<protein>
    <recommendedName>
        <fullName evidence="6">Clathrin light chain</fullName>
    </recommendedName>
</protein>
<comment type="caution">
    <text evidence="8">The sequence shown here is derived from an EMBL/GenBank/DDBJ whole genome shotgun (WGS) entry which is preliminary data.</text>
</comment>
<evidence type="ECO:0000256" key="6">
    <source>
        <dbReference type="RuleBase" id="RU363137"/>
    </source>
</evidence>
<name>A0A9P8QAQ3_WICPI</name>
<evidence type="ECO:0000256" key="4">
    <source>
        <dbReference type="ARBA" id="ARBA00023176"/>
    </source>
</evidence>
<evidence type="ECO:0000256" key="3">
    <source>
        <dbReference type="ARBA" id="ARBA00023136"/>
    </source>
</evidence>
<dbReference type="PANTHER" id="PTHR10639">
    <property type="entry name" value="CLATHRIN LIGHT CHAIN"/>
    <property type="match status" value="1"/>
</dbReference>
<keyword evidence="5 6" id="KW-0968">Cytoplasmic vesicle</keyword>
<evidence type="ECO:0000313" key="8">
    <source>
        <dbReference type="EMBL" id="KAH3685994.1"/>
    </source>
</evidence>
<dbReference type="InterPro" id="IPR000996">
    <property type="entry name" value="Clathrin_L-chain"/>
</dbReference>
<comment type="function">
    <text evidence="6">Clathrin is the major protein of the polyhedral coat of coated pits and vesicles.</text>
</comment>
<dbReference type="GO" id="GO:0072583">
    <property type="term" value="P:clathrin-dependent endocytosis"/>
    <property type="evidence" value="ECO:0007669"/>
    <property type="project" value="TreeGrafter"/>
</dbReference>
<feature type="region of interest" description="Disordered" evidence="7">
    <location>
        <begin position="1"/>
        <end position="20"/>
    </location>
</feature>
<feature type="compositionally biased region" description="Acidic residues" evidence="7">
    <location>
        <begin position="69"/>
        <end position="87"/>
    </location>
</feature>
<reference evidence="8" key="2">
    <citation type="submission" date="2021-01" db="EMBL/GenBank/DDBJ databases">
        <authorList>
            <person name="Schikora-Tamarit M.A."/>
        </authorList>
    </citation>
    <scope>NUCLEOTIDE SEQUENCE</scope>
    <source>
        <strain evidence="8">CBS2887</strain>
    </source>
</reference>
<proteinExistence type="inferred from homology"/>
<feature type="compositionally biased region" description="Basic and acidic residues" evidence="7">
    <location>
        <begin position="45"/>
        <end position="63"/>
    </location>
</feature>
<accession>A0A9P8QAQ3</accession>
<evidence type="ECO:0000313" key="9">
    <source>
        <dbReference type="Proteomes" id="UP000774326"/>
    </source>
</evidence>
<evidence type="ECO:0000256" key="5">
    <source>
        <dbReference type="ARBA" id="ARBA00023329"/>
    </source>
</evidence>
<dbReference type="Pfam" id="PF01086">
    <property type="entry name" value="Clathrin_lg_ch"/>
    <property type="match status" value="1"/>
</dbReference>
<dbReference type="GO" id="GO:0030132">
    <property type="term" value="C:clathrin coat of coated pit"/>
    <property type="evidence" value="ECO:0007669"/>
    <property type="project" value="InterPro"/>
</dbReference>
<reference evidence="8" key="1">
    <citation type="journal article" date="2021" name="Open Biol.">
        <title>Shared evolutionary footprints suggest mitochondrial oxidative damage underlies multiple complex I losses in fungi.</title>
        <authorList>
            <person name="Schikora-Tamarit M.A."/>
            <person name="Marcet-Houben M."/>
            <person name="Nosek J."/>
            <person name="Gabaldon T."/>
        </authorList>
    </citation>
    <scope>NUCLEOTIDE SEQUENCE</scope>
    <source>
        <strain evidence="8">CBS2887</strain>
    </source>
</reference>
<comment type="subcellular location">
    <subcellularLocation>
        <location evidence="1 6">Cytoplasmic vesicle membrane</location>
        <topology evidence="1 6">Peripheral membrane protein</topology>
        <orientation evidence="1 6">Cytoplasmic side</orientation>
    </subcellularLocation>
    <subcellularLocation>
        <location evidence="6">Membrane</location>
        <location evidence="6">Coated pit</location>
        <topology evidence="6">Peripheral membrane protein</topology>
        <orientation evidence="6">Cytoplasmic side</orientation>
    </subcellularLocation>
    <text evidence="6">Cytoplasmic face of coated pits and vesicles.</text>
</comment>
<dbReference type="GO" id="GO:0006886">
    <property type="term" value="P:intracellular protein transport"/>
    <property type="evidence" value="ECO:0007669"/>
    <property type="project" value="InterPro"/>
</dbReference>
<evidence type="ECO:0000256" key="7">
    <source>
        <dbReference type="SAM" id="MobiDB-lite"/>
    </source>
</evidence>
<dbReference type="EMBL" id="JAEUBG010001689">
    <property type="protein sequence ID" value="KAH3685994.1"/>
    <property type="molecule type" value="Genomic_DNA"/>
</dbReference>
<sequence length="205" mass="23611">MADKFPEIDAEIPINSNEDAGDFLAREKALLGEDATQFQTEGDDDLLKGSTEDEDDELKKFEEQFPTVLDEEPVQEEKEQEEEEFDEPVFNAPQTQGQSDAVKQWRERYQLEISTRDANDAAKSEEIKTEAAKQLDDFYQDYNDKKDSSIAKVREAEKEFLDKRDAFYAKGEVWERALELVEGVKGEGNLRFKEVLKAKVRAVRD</sequence>
<keyword evidence="9" id="KW-1185">Reference proteome</keyword>
<dbReference type="GO" id="GO:0030130">
    <property type="term" value="C:clathrin coat of trans-Golgi network vesicle"/>
    <property type="evidence" value="ECO:0007669"/>
    <property type="project" value="InterPro"/>
</dbReference>
<evidence type="ECO:0000256" key="1">
    <source>
        <dbReference type="ARBA" id="ARBA00004180"/>
    </source>
</evidence>
<comment type="similarity">
    <text evidence="2 6">Belongs to the clathrin light chain family.</text>
</comment>
<dbReference type="GO" id="GO:0005198">
    <property type="term" value="F:structural molecule activity"/>
    <property type="evidence" value="ECO:0007669"/>
    <property type="project" value="InterPro"/>
</dbReference>
<dbReference type="AlphaFoldDB" id="A0A9P8QAQ3"/>
<gene>
    <name evidence="8" type="ORF">WICPIJ_002993</name>
</gene>
<keyword evidence="3 6" id="KW-0472">Membrane</keyword>
<dbReference type="Proteomes" id="UP000774326">
    <property type="component" value="Unassembled WGS sequence"/>
</dbReference>
<organism evidence="8 9">
    <name type="scientific">Wickerhamomyces pijperi</name>
    <name type="common">Yeast</name>
    <name type="synonym">Pichia pijperi</name>
    <dbReference type="NCBI Taxonomy" id="599730"/>
    <lineage>
        <taxon>Eukaryota</taxon>
        <taxon>Fungi</taxon>
        <taxon>Dikarya</taxon>
        <taxon>Ascomycota</taxon>
        <taxon>Saccharomycotina</taxon>
        <taxon>Saccharomycetes</taxon>
        <taxon>Phaffomycetales</taxon>
        <taxon>Wickerhamomycetaceae</taxon>
        <taxon>Wickerhamomyces</taxon>
    </lineage>
</organism>
<dbReference type="OrthoDB" id="5512at2759"/>
<feature type="region of interest" description="Disordered" evidence="7">
    <location>
        <begin position="34"/>
        <end position="101"/>
    </location>
</feature>
<feature type="compositionally biased region" description="Polar residues" evidence="7">
    <location>
        <begin position="92"/>
        <end position="101"/>
    </location>
</feature>
<evidence type="ECO:0000256" key="2">
    <source>
        <dbReference type="ARBA" id="ARBA00005263"/>
    </source>
</evidence>